<evidence type="ECO:0000256" key="5">
    <source>
        <dbReference type="ARBA" id="ARBA00022801"/>
    </source>
</evidence>
<evidence type="ECO:0000256" key="2">
    <source>
        <dbReference type="ARBA" id="ARBA00022670"/>
    </source>
</evidence>
<dbReference type="PROSITE" id="PS00137">
    <property type="entry name" value="SUBTILASE_HIS"/>
    <property type="match status" value="1"/>
</dbReference>
<evidence type="ECO:0000256" key="11">
    <source>
        <dbReference type="PIRSR" id="PIRSR615500-1"/>
    </source>
</evidence>
<dbReference type="Gene3D" id="3.30.70.850">
    <property type="entry name" value="Peptidase S8, pro-domain"/>
    <property type="match status" value="1"/>
</dbReference>
<dbReference type="CDD" id="cd04059">
    <property type="entry name" value="Peptidases_S8_Protein_convertases_Kexins_Furin-like"/>
    <property type="match status" value="1"/>
</dbReference>
<feature type="domain" description="Peptidase S8/S53" evidence="13">
    <location>
        <begin position="121"/>
        <end position="405"/>
    </location>
</feature>
<organism evidence="15">
    <name type="scientific">Oppiella nova</name>
    <dbReference type="NCBI Taxonomy" id="334625"/>
    <lineage>
        <taxon>Eukaryota</taxon>
        <taxon>Metazoa</taxon>
        <taxon>Ecdysozoa</taxon>
        <taxon>Arthropoda</taxon>
        <taxon>Chelicerata</taxon>
        <taxon>Arachnida</taxon>
        <taxon>Acari</taxon>
        <taxon>Acariformes</taxon>
        <taxon>Sarcoptiformes</taxon>
        <taxon>Oribatida</taxon>
        <taxon>Brachypylina</taxon>
        <taxon>Oppioidea</taxon>
        <taxon>Oppiidae</taxon>
        <taxon>Oppiella</taxon>
    </lineage>
</organism>
<dbReference type="InterPro" id="IPR015500">
    <property type="entry name" value="Peptidase_S8_subtilisin-rel"/>
</dbReference>
<dbReference type="InterPro" id="IPR000209">
    <property type="entry name" value="Peptidase_S8/S53_dom"/>
</dbReference>
<dbReference type="PROSITE" id="PS00136">
    <property type="entry name" value="SUBTILASE_ASP"/>
    <property type="match status" value="1"/>
</dbReference>
<keyword evidence="7" id="KW-0865">Zymogen</keyword>
<dbReference type="SUPFAM" id="SSF52743">
    <property type="entry name" value="Subtilisin-like"/>
    <property type="match status" value="1"/>
</dbReference>
<evidence type="ECO:0000313" key="15">
    <source>
        <dbReference type="EMBL" id="CAD7658203.1"/>
    </source>
</evidence>
<evidence type="ECO:0000259" key="14">
    <source>
        <dbReference type="Pfam" id="PF16470"/>
    </source>
</evidence>
<comment type="similarity">
    <text evidence="1">Belongs to the peptidase S8 family. Furin subfamily.</text>
</comment>
<dbReference type="PROSITE" id="PS00138">
    <property type="entry name" value="SUBTILASE_SER"/>
    <property type="match status" value="1"/>
</dbReference>
<keyword evidence="3" id="KW-0165">Cleavage on pair of basic residues</keyword>
<accession>A0A7R9QVE2</accession>
<evidence type="ECO:0000256" key="9">
    <source>
        <dbReference type="ARBA" id="ARBA00035756"/>
    </source>
</evidence>
<evidence type="ECO:0000256" key="3">
    <source>
        <dbReference type="ARBA" id="ARBA00022685"/>
    </source>
</evidence>
<dbReference type="PRINTS" id="PR00723">
    <property type="entry name" value="SUBTILISIN"/>
</dbReference>
<evidence type="ECO:0000256" key="7">
    <source>
        <dbReference type="ARBA" id="ARBA00023145"/>
    </source>
</evidence>
<dbReference type="GO" id="GO:0043005">
    <property type="term" value="C:neuron projection"/>
    <property type="evidence" value="ECO:0007669"/>
    <property type="project" value="TreeGrafter"/>
</dbReference>
<feature type="non-terminal residue" evidence="15">
    <location>
        <position position="1"/>
    </location>
</feature>
<evidence type="ECO:0000256" key="6">
    <source>
        <dbReference type="ARBA" id="ARBA00022825"/>
    </source>
</evidence>
<feature type="domain" description="Peptidase S8 pro-domain" evidence="14">
    <location>
        <begin position="3"/>
        <end position="50"/>
    </location>
</feature>
<evidence type="ECO:0000259" key="13">
    <source>
        <dbReference type="Pfam" id="PF00082"/>
    </source>
</evidence>
<dbReference type="EMBL" id="OC929327">
    <property type="protein sequence ID" value="CAD7658203.1"/>
    <property type="molecule type" value="Genomic_DNA"/>
</dbReference>
<dbReference type="GO" id="GO:0016020">
    <property type="term" value="C:membrane"/>
    <property type="evidence" value="ECO:0007669"/>
    <property type="project" value="TreeGrafter"/>
</dbReference>
<dbReference type="PROSITE" id="PS51892">
    <property type="entry name" value="SUBTILASE"/>
    <property type="match status" value="1"/>
</dbReference>
<dbReference type="Gene3D" id="3.40.50.200">
    <property type="entry name" value="Peptidase S8/S53 domain"/>
    <property type="match status" value="1"/>
</dbReference>
<dbReference type="InterPro" id="IPR036852">
    <property type="entry name" value="Peptidase_S8/S53_dom_sf"/>
</dbReference>
<keyword evidence="6 12" id="KW-0720">Serine protease</keyword>
<dbReference type="OrthoDB" id="300641at2759"/>
<dbReference type="Proteomes" id="UP000728032">
    <property type="component" value="Unassembled WGS sequence"/>
</dbReference>
<dbReference type="PANTHER" id="PTHR42884">
    <property type="entry name" value="PROPROTEIN CONVERTASE SUBTILISIN/KEXIN-RELATED"/>
    <property type="match status" value="1"/>
</dbReference>
<comment type="catalytic activity">
    <reaction evidence="9">
        <text>Release of mature proteins from their proproteins by cleavage of -Arg-Xaa-Yaa-Arg-|-Zaa- bonds, where Xaa can be any amino acid and Yaa is Arg or Lys. Releases albumin, complement component C3 and von Willebrand factor from their respective precursors.</text>
        <dbReference type="EC" id="3.4.21.75"/>
    </reaction>
</comment>
<dbReference type="EMBL" id="CAJPVJ010014502">
    <property type="protein sequence ID" value="CAG2175389.1"/>
    <property type="molecule type" value="Genomic_DNA"/>
</dbReference>
<protein>
    <recommendedName>
        <fullName evidence="10">furin</fullName>
        <ecNumber evidence="10">3.4.21.75</ecNumber>
    </recommendedName>
</protein>
<keyword evidence="2 12" id="KW-0645">Protease</keyword>
<evidence type="ECO:0000313" key="16">
    <source>
        <dbReference type="Proteomes" id="UP000728032"/>
    </source>
</evidence>
<dbReference type="Pfam" id="PF16470">
    <property type="entry name" value="S8_pro-domain"/>
    <property type="match status" value="1"/>
</dbReference>
<dbReference type="FunFam" id="3.40.50.200:FF:000001">
    <property type="entry name" value="Furin 2, isoform B"/>
    <property type="match status" value="1"/>
</dbReference>
<evidence type="ECO:0000256" key="1">
    <source>
        <dbReference type="ARBA" id="ARBA00005325"/>
    </source>
</evidence>
<feature type="active site" description="Charge relay system" evidence="11 12">
    <location>
        <position position="171"/>
    </location>
</feature>
<dbReference type="InterPro" id="IPR023828">
    <property type="entry name" value="Peptidase_S8_Ser-AS"/>
</dbReference>
<keyword evidence="8" id="KW-0325">Glycoprotein</keyword>
<evidence type="ECO:0000256" key="8">
    <source>
        <dbReference type="ARBA" id="ARBA00023180"/>
    </source>
</evidence>
<dbReference type="Pfam" id="PF00082">
    <property type="entry name" value="Peptidase_S8"/>
    <property type="match status" value="1"/>
</dbReference>
<reference evidence="15" key="1">
    <citation type="submission" date="2020-11" db="EMBL/GenBank/DDBJ databases">
        <authorList>
            <person name="Tran Van P."/>
        </authorList>
    </citation>
    <scope>NUCLEOTIDE SEQUENCE</scope>
</reference>
<keyword evidence="16" id="KW-1185">Reference proteome</keyword>
<evidence type="ECO:0000256" key="4">
    <source>
        <dbReference type="ARBA" id="ARBA00022729"/>
    </source>
</evidence>
<dbReference type="GO" id="GO:0016486">
    <property type="term" value="P:peptide hormone processing"/>
    <property type="evidence" value="ECO:0007669"/>
    <property type="project" value="TreeGrafter"/>
</dbReference>
<feature type="active site" description="Charge relay system" evidence="11 12">
    <location>
        <position position="130"/>
    </location>
</feature>
<dbReference type="SUPFAM" id="SSF54897">
    <property type="entry name" value="Protease propeptides/inhibitors"/>
    <property type="match status" value="1"/>
</dbReference>
<dbReference type="InterPro" id="IPR034182">
    <property type="entry name" value="Kexin/furin"/>
</dbReference>
<keyword evidence="4" id="KW-0732">Signal</keyword>
<dbReference type="GO" id="GO:0004252">
    <property type="term" value="F:serine-type endopeptidase activity"/>
    <property type="evidence" value="ECO:0007669"/>
    <property type="project" value="UniProtKB-UniRule"/>
</dbReference>
<evidence type="ECO:0000256" key="12">
    <source>
        <dbReference type="PROSITE-ProRule" id="PRU01240"/>
    </source>
</evidence>
<dbReference type="AlphaFoldDB" id="A0A7R9QVE2"/>
<sequence>INGFNDFYLFKKEVHPRRSKRHAIHYTSQLLSDSRVEWAEQQSARVRTKRDFISFHSQWLKFLRSSDPLERGKKSPFPHEDNTFNDELWTRQWYLHDTRNVPTLPKLDLGVKEAWRMGFTGKGIVVTVVDDGLEWNHTDLRLNYDQKASCDTNDNDWDPTPSYDRLDSNSHGTRCAGEIAMTAHNNKCGVGIAFNARIGGIRCLDGEVSDVLEALSLGFNNHYIDIYSSSWGPNDDGMSLDGPKRLAREALWKGITYGRNGKGCIYVWASGNGGIKGDNCNCDGYVSSIYTLSVGSASQSGQFPWYGERCASTLAVTYSSGTYTDQKIATTDLHDKCTIDHSGTSAAAPLAAGMIALVLEANPNITWRDVQHLVVCTAQFTPLMENKSWKRNKAGFMYNSRFGFGLMKAVCRFRCHLEMKFK</sequence>
<dbReference type="GO" id="GO:0005615">
    <property type="term" value="C:extracellular space"/>
    <property type="evidence" value="ECO:0007669"/>
    <property type="project" value="TreeGrafter"/>
</dbReference>
<evidence type="ECO:0000256" key="10">
    <source>
        <dbReference type="ARBA" id="ARBA00038993"/>
    </source>
</evidence>
<feature type="active site" description="Charge relay system" evidence="11 12">
    <location>
        <position position="345"/>
    </location>
</feature>
<dbReference type="EC" id="3.4.21.75" evidence="10"/>
<dbReference type="InterPro" id="IPR038466">
    <property type="entry name" value="S8_pro-domain_sf"/>
</dbReference>
<keyword evidence="5 12" id="KW-0378">Hydrolase</keyword>
<dbReference type="InterPro" id="IPR032815">
    <property type="entry name" value="S8_pro-domain"/>
</dbReference>
<gene>
    <name evidence="15" type="ORF">ONB1V03_LOCUS14826</name>
</gene>
<proteinExistence type="inferred from homology"/>
<dbReference type="InterPro" id="IPR023827">
    <property type="entry name" value="Peptidase_S8_Asp-AS"/>
</dbReference>
<dbReference type="InterPro" id="IPR022398">
    <property type="entry name" value="Peptidase_S8_His-AS"/>
</dbReference>
<dbReference type="PANTHER" id="PTHR42884:SF14">
    <property type="entry name" value="NEUROENDOCRINE CONVERTASE 1"/>
    <property type="match status" value="1"/>
</dbReference>
<name>A0A7R9QVE2_9ACAR</name>